<evidence type="ECO:0000313" key="2">
    <source>
        <dbReference type="EMBL" id="KAK0741101.1"/>
    </source>
</evidence>
<dbReference type="Proteomes" id="UP001172155">
    <property type="component" value="Unassembled WGS sequence"/>
</dbReference>
<feature type="region of interest" description="Disordered" evidence="1">
    <location>
        <begin position="188"/>
        <end position="210"/>
    </location>
</feature>
<accession>A0AA40EKP5</accession>
<reference evidence="2" key="1">
    <citation type="submission" date="2023-06" db="EMBL/GenBank/DDBJ databases">
        <title>Genome-scale phylogeny and comparative genomics of the fungal order Sordariales.</title>
        <authorList>
            <consortium name="Lawrence Berkeley National Laboratory"/>
            <person name="Hensen N."/>
            <person name="Bonometti L."/>
            <person name="Westerberg I."/>
            <person name="Brannstrom I.O."/>
            <person name="Guillou S."/>
            <person name="Cros-Aarteil S."/>
            <person name="Calhoun S."/>
            <person name="Haridas S."/>
            <person name="Kuo A."/>
            <person name="Mondo S."/>
            <person name="Pangilinan J."/>
            <person name="Riley R."/>
            <person name="LaButti K."/>
            <person name="Andreopoulos B."/>
            <person name="Lipzen A."/>
            <person name="Chen C."/>
            <person name="Yanf M."/>
            <person name="Daum C."/>
            <person name="Ng V."/>
            <person name="Clum A."/>
            <person name="Steindorff A."/>
            <person name="Ohm R."/>
            <person name="Martin F."/>
            <person name="Silar P."/>
            <person name="Natvig D."/>
            <person name="Lalanne C."/>
            <person name="Gautier V."/>
            <person name="Ament-velasquez S.L."/>
            <person name="Kruys A."/>
            <person name="Hutchinson M.I."/>
            <person name="Powell A.J."/>
            <person name="Barry K."/>
            <person name="Miller A.N."/>
            <person name="Grigoriev I.V."/>
            <person name="Debuchy R."/>
            <person name="Gladieux P."/>
            <person name="Thoren M.H."/>
            <person name="Johannesson H."/>
        </authorList>
    </citation>
    <scope>NUCLEOTIDE SEQUENCE</scope>
    <source>
        <strain evidence="2">SMH3187-1</strain>
    </source>
</reference>
<dbReference type="AlphaFoldDB" id="A0AA40EKP5"/>
<comment type="caution">
    <text evidence="2">The sequence shown here is derived from an EMBL/GenBank/DDBJ whole genome shotgun (WGS) entry which is preliminary data.</text>
</comment>
<feature type="non-terminal residue" evidence="2">
    <location>
        <position position="210"/>
    </location>
</feature>
<evidence type="ECO:0000256" key="1">
    <source>
        <dbReference type="SAM" id="MobiDB-lite"/>
    </source>
</evidence>
<organism evidence="2 3">
    <name type="scientific">Schizothecium vesticola</name>
    <dbReference type="NCBI Taxonomy" id="314040"/>
    <lineage>
        <taxon>Eukaryota</taxon>
        <taxon>Fungi</taxon>
        <taxon>Dikarya</taxon>
        <taxon>Ascomycota</taxon>
        <taxon>Pezizomycotina</taxon>
        <taxon>Sordariomycetes</taxon>
        <taxon>Sordariomycetidae</taxon>
        <taxon>Sordariales</taxon>
        <taxon>Schizotheciaceae</taxon>
        <taxon>Schizothecium</taxon>
    </lineage>
</organism>
<gene>
    <name evidence="2" type="ORF">B0T18DRAFT_309510</name>
</gene>
<name>A0AA40EKP5_9PEZI</name>
<dbReference type="EMBL" id="JAUKUD010000006">
    <property type="protein sequence ID" value="KAK0741101.1"/>
    <property type="molecule type" value="Genomic_DNA"/>
</dbReference>
<feature type="compositionally biased region" description="Low complexity" evidence="1">
    <location>
        <begin position="190"/>
        <end position="210"/>
    </location>
</feature>
<protein>
    <submittedName>
        <fullName evidence="2">Uncharacterized protein</fullName>
    </submittedName>
</protein>
<evidence type="ECO:0000313" key="3">
    <source>
        <dbReference type="Proteomes" id="UP001172155"/>
    </source>
</evidence>
<sequence length="210" mass="21711">ISTMSILTSQSRVILGPLTAAFQPPAPCSAGVGICSTCNDVFFGQKCGSVGPQDDTTCWPPTTQGALRPSSALNGWGFYSPGISCPVGFTSACHATADSGSSSSQTADWAMQFPMEPGETAVGCCPPGFNCHNQNGQTCLAVVRTITLSTVTCRSGRFEGFNFATIPNAAVLSLNIFAPMIQIAWKASDRPPASTSTATSSPSSLSRETP</sequence>
<proteinExistence type="predicted"/>
<feature type="non-terminal residue" evidence="2">
    <location>
        <position position="1"/>
    </location>
</feature>
<keyword evidence="3" id="KW-1185">Reference proteome</keyword>